<gene>
    <name evidence="2" type="ORF">DLM85_10395</name>
</gene>
<evidence type="ECO:0000313" key="3">
    <source>
        <dbReference type="Proteomes" id="UP000248553"/>
    </source>
</evidence>
<keyword evidence="1" id="KW-0732">Signal</keyword>
<evidence type="ECO:0000313" key="2">
    <source>
        <dbReference type="EMBL" id="RAK68416.1"/>
    </source>
</evidence>
<dbReference type="OrthoDB" id="934917at2"/>
<accession>A0A328BQY5</accession>
<feature type="signal peptide" evidence="1">
    <location>
        <begin position="1"/>
        <end position="20"/>
    </location>
</feature>
<dbReference type="EMBL" id="QHKM01000002">
    <property type="protein sequence ID" value="RAK68416.1"/>
    <property type="molecule type" value="Genomic_DNA"/>
</dbReference>
<dbReference type="AlphaFoldDB" id="A0A328BQY5"/>
<proteinExistence type="predicted"/>
<dbReference type="RefSeq" id="WP_111478028.1">
    <property type="nucleotide sequence ID" value="NZ_QHKM01000002.1"/>
</dbReference>
<protein>
    <submittedName>
        <fullName evidence="2">Uncharacterized protein</fullName>
    </submittedName>
</protein>
<comment type="caution">
    <text evidence="2">The sequence shown here is derived from an EMBL/GenBank/DDBJ whole genome shotgun (WGS) entry which is preliminary data.</text>
</comment>
<feature type="chain" id="PRO_5016460460" evidence="1">
    <location>
        <begin position="21"/>
        <end position="249"/>
    </location>
</feature>
<name>A0A328BQY5_9BACT</name>
<dbReference type="Proteomes" id="UP000248553">
    <property type="component" value="Unassembled WGS sequence"/>
</dbReference>
<reference evidence="3" key="1">
    <citation type="submission" date="2018-05" db="EMBL/GenBank/DDBJ databases">
        <authorList>
            <person name="Nie L."/>
        </authorList>
    </citation>
    <scope>NUCLEOTIDE SEQUENCE [LARGE SCALE GENOMIC DNA]</scope>
    <source>
        <strain evidence="3">NL</strain>
    </source>
</reference>
<sequence>MKLLASTALLIGISAGSAAAQQPINVTLPGTTSGVSLRPSDKLETQLQGKMDHAYGNAWRHLEGQPFVQRSWQPGEIVMNNKQRLGDLLLQYDAYGQQLLGVHKGKTDTLLLDHNSVQSFVVKDELSPDRLRTFRRFENAVRPEQRLNYVEVLHAGHYSLLKHHGRQLHRASDAQALNGDTNNDRIAEVYTYFLSRPDGTAVPVKLNAKSLSGAAPELAAAIKAALASKKTDNTEAGMASLLDSVDKAQ</sequence>
<evidence type="ECO:0000256" key="1">
    <source>
        <dbReference type="SAM" id="SignalP"/>
    </source>
</evidence>
<keyword evidence="3" id="KW-1185">Reference proteome</keyword>
<organism evidence="2 3">
    <name type="scientific">Hymenobacter edaphi</name>
    <dbReference type="NCBI Taxonomy" id="2211146"/>
    <lineage>
        <taxon>Bacteria</taxon>
        <taxon>Pseudomonadati</taxon>
        <taxon>Bacteroidota</taxon>
        <taxon>Cytophagia</taxon>
        <taxon>Cytophagales</taxon>
        <taxon>Hymenobacteraceae</taxon>
        <taxon>Hymenobacter</taxon>
    </lineage>
</organism>